<dbReference type="Gene3D" id="1.10.357.10">
    <property type="entry name" value="Tetracycline Repressor, domain 2"/>
    <property type="match status" value="1"/>
</dbReference>
<evidence type="ECO:0000259" key="3">
    <source>
        <dbReference type="PROSITE" id="PS50977"/>
    </source>
</evidence>
<dbReference type="SUPFAM" id="SSF46689">
    <property type="entry name" value="Homeodomain-like"/>
    <property type="match status" value="1"/>
</dbReference>
<keyword evidence="1 2" id="KW-0238">DNA-binding</keyword>
<dbReference type="InterPro" id="IPR009057">
    <property type="entry name" value="Homeodomain-like_sf"/>
</dbReference>
<dbReference type="InterPro" id="IPR001647">
    <property type="entry name" value="HTH_TetR"/>
</dbReference>
<organism evidence="4 5">
    <name type="scientific">Actinoalloteichus hymeniacidonis</name>
    <dbReference type="NCBI Taxonomy" id="340345"/>
    <lineage>
        <taxon>Bacteria</taxon>
        <taxon>Bacillati</taxon>
        <taxon>Actinomycetota</taxon>
        <taxon>Actinomycetes</taxon>
        <taxon>Pseudonocardiales</taxon>
        <taxon>Pseudonocardiaceae</taxon>
        <taxon>Actinoalloteichus</taxon>
    </lineage>
</organism>
<dbReference type="GO" id="GO:0000976">
    <property type="term" value="F:transcription cis-regulatory region binding"/>
    <property type="evidence" value="ECO:0007669"/>
    <property type="project" value="TreeGrafter"/>
</dbReference>
<keyword evidence="5" id="KW-1185">Reference proteome</keyword>
<dbReference type="GO" id="GO:0003700">
    <property type="term" value="F:DNA-binding transcription factor activity"/>
    <property type="evidence" value="ECO:0007669"/>
    <property type="project" value="TreeGrafter"/>
</dbReference>
<dbReference type="PRINTS" id="PR00455">
    <property type="entry name" value="HTHTETR"/>
</dbReference>
<dbReference type="PANTHER" id="PTHR30055">
    <property type="entry name" value="HTH-TYPE TRANSCRIPTIONAL REGULATOR RUTR"/>
    <property type="match status" value="1"/>
</dbReference>
<feature type="DNA-binding region" description="H-T-H motif" evidence="2">
    <location>
        <begin position="30"/>
        <end position="49"/>
    </location>
</feature>
<sequence>MGVPRLQISRDQILDAAAAVITRHGFAKASMADFAAEAGVSKGLLYLRFIDKPALLRALLDREFLSALRIVTAAVEQDERGGLLSRIYLHSIAALNSRPLLLAFYRDDQQRTLARFVREAAPERYTARIEAGRRFIDRLRTEGMVRSDLDGRLADVLSVFAFGLTMTAPYADVESLLGGFAELVAQSIDSDVDDTSAGKRVFAEFTAELAASTEEQTR</sequence>
<dbReference type="AlphaFoldDB" id="A0AAC9HRJ1"/>
<reference evidence="5" key="1">
    <citation type="submission" date="2016-03" db="EMBL/GenBank/DDBJ databases">
        <title>Complete genome sequence of the type strain Actinoalloteichus hymeniacidonis DSM 45092.</title>
        <authorList>
            <person name="Schaffert L."/>
            <person name="Albersmeier A."/>
            <person name="Winkler A."/>
            <person name="Kalinowski J."/>
            <person name="Zotchev S."/>
            <person name="Ruckert C."/>
        </authorList>
    </citation>
    <scope>NUCLEOTIDE SEQUENCE [LARGE SCALE GENOMIC DNA]</scope>
    <source>
        <strain evidence="5">HPA177(T) (DSM 45092(T))</strain>
    </source>
</reference>
<dbReference type="EMBL" id="CP014859">
    <property type="protein sequence ID" value="AOS64105.1"/>
    <property type="molecule type" value="Genomic_DNA"/>
</dbReference>
<protein>
    <submittedName>
        <fullName evidence="4">Transcriptional regulator, TetR family</fullName>
    </submittedName>
</protein>
<dbReference type="PROSITE" id="PS50977">
    <property type="entry name" value="HTH_TETR_2"/>
    <property type="match status" value="1"/>
</dbReference>
<evidence type="ECO:0000256" key="1">
    <source>
        <dbReference type="ARBA" id="ARBA00023125"/>
    </source>
</evidence>
<accession>A0AAC9HRJ1</accession>
<name>A0AAC9HRJ1_9PSEU</name>
<evidence type="ECO:0000313" key="4">
    <source>
        <dbReference type="EMBL" id="AOS64105.1"/>
    </source>
</evidence>
<feature type="domain" description="HTH tetR-type" evidence="3">
    <location>
        <begin position="7"/>
        <end position="67"/>
    </location>
</feature>
<dbReference type="Pfam" id="PF00440">
    <property type="entry name" value="TetR_N"/>
    <property type="match status" value="1"/>
</dbReference>
<dbReference type="Proteomes" id="UP000095210">
    <property type="component" value="Chromosome"/>
</dbReference>
<dbReference type="InterPro" id="IPR050109">
    <property type="entry name" value="HTH-type_TetR-like_transc_reg"/>
</dbReference>
<proteinExistence type="predicted"/>
<dbReference type="KEGG" id="ahm:TL08_16525"/>
<evidence type="ECO:0000256" key="2">
    <source>
        <dbReference type="PROSITE-ProRule" id="PRU00335"/>
    </source>
</evidence>
<dbReference type="PANTHER" id="PTHR30055:SF226">
    <property type="entry name" value="HTH-TYPE TRANSCRIPTIONAL REGULATOR PKSA"/>
    <property type="match status" value="1"/>
</dbReference>
<gene>
    <name evidence="4" type="ORF">TL08_16525</name>
</gene>
<evidence type="ECO:0000313" key="5">
    <source>
        <dbReference type="Proteomes" id="UP000095210"/>
    </source>
</evidence>